<proteinExistence type="inferred from homology"/>
<feature type="signal peptide" evidence="4">
    <location>
        <begin position="1"/>
        <end position="23"/>
    </location>
</feature>
<name>A0AAW9MSP2_9FIRM</name>
<dbReference type="InterPro" id="IPR006059">
    <property type="entry name" value="SBP"/>
</dbReference>
<dbReference type="GO" id="GO:1901982">
    <property type="term" value="F:maltose binding"/>
    <property type="evidence" value="ECO:0007669"/>
    <property type="project" value="TreeGrafter"/>
</dbReference>
<comment type="caution">
    <text evidence="5">The sequence shown here is derived from an EMBL/GenBank/DDBJ whole genome shotgun (WGS) entry which is preliminary data.</text>
</comment>
<accession>A0AAW9MSP2</accession>
<evidence type="ECO:0000256" key="4">
    <source>
        <dbReference type="SAM" id="SignalP"/>
    </source>
</evidence>
<dbReference type="SUPFAM" id="SSF53850">
    <property type="entry name" value="Periplasmic binding protein-like II"/>
    <property type="match status" value="1"/>
</dbReference>
<dbReference type="PROSITE" id="PS51257">
    <property type="entry name" value="PROKAR_LIPOPROTEIN"/>
    <property type="match status" value="1"/>
</dbReference>
<dbReference type="PANTHER" id="PTHR30061:SF50">
    <property type="entry name" value="MALTOSE_MALTODEXTRIN-BINDING PERIPLASMIC PROTEIN"/>
    <property type="match status" value="1"/>
</dbReference>
<dbReference type="GO" id="GO:0015768">
    <property type="term" value="P:maltose transport"/>
    <property type="evidence" value="ECO:0007669"/>
    <property type="project" value="TreeGrafter"/>
</dbReference>
<protein>
    <submittedName>
        <fullName evidence="5">Extracellular solute-binding protein</fullName>
    </submittedName>
</protein>
<dbReference type="PANTHER" id="PTHR30061">
    <property type="entry name" value="MALTOSE-BINDING PERIPLASMIC PROTEIN"/>
    <property type="match status" value="1"/>
</dbReference>
<reference evidence="5 6" key="1">
    <citation type="submission" date="2024-01" db="EMBL/GenBank/DDBJ databases">
        <title>Complete genome sequence of Citroniella saccharovorans strain M6.X9, isolated from human fecal sample.</title>
        <authorList>
            <person name="Cheng G."/>
            <person name="Westerholm M."/>
            <person name="Schnurer A."/>
        </authorList>
    </citation>
    <scope>NUCLEOTIDE SEQUENCE [LARGE SCALE GENOMIC DNA]</scope>
    <source>
        <strain evidence="5 6">DSM 29873</strain>
    </source>
</reference>
<dbReference type="Proteomes" id="UP001357733">
    <property type="component" value="Unassembled WGS sequence"/>
</dbReference>
<evidence type="ECO:0000256" key="1">
    <source>
        <dbReference type="ARBA" id="ARBA00008520"/>
    </source>
</evidence>
<gene>
    <name evidence="5" type="ORF">VLK81_03080</name>
</gene>
<dbReference type="RefSeq" id="WP_324619128.1">
    <property type="nucleotide sequence ID" value="NZ_JAYKOT010000003.1"/>
</dbReference>
<evidence type="ECO:0000313" key="6">
    <source>
        <dbReference type="Proteomes" id="UP001357733"/>
    </source>
</evidence>
<dbReference type="AlphaFoldDB" id="A0AAW9MSP2"/>
<dbReference type="Gene3D" id="3.40.190.10">
    <property type="entry name" value="Periplasmic binding protein-like II"/>
    <property type="match status" value="2"/>
</dbReference>
<comment type="similarity">
    <text evidence="1">Belongs to the bacterial solute-binding protein 1 family.</text>
</comment>
<feature type="chain" id="PRO_5043903299" evidence="4">
    <location>
        <begin position="24"/>
        <end position="445"/>
    </location>
</feature>
<keyword evidence="6" id="KW-1185">Reference proteome</keyword>
<keyword evidence="2" id="KW-0813">Transport</keyword>
<organism evidence="5 6">
    <name type="scientific">Citroniella saccharovorans</name>
    <dbReference type="NCBI Taxonomy" id="2053367"/>
    <lineage>
        <taxon>Bacteria</taxon>
        <taxon>Bacillati</taxon>
        <taxon>Bacillota</taxon>
        <taxon>Tissierellia</taxon>
        <taxon>Tissierellales</taxon>
        <taxon>Peptoniphilaceae</taxon>
        <taxon>Citroniella</taxon>
    </lineage>
</organism>
<evidence type="ECO:0000256" key="2">
    <source>
        <dbReference type="ARBA" id="ARBA00022448"/>
    </source>
</evidence>
<evidence type="ECO:0000313" key="5">
    <source>
        <dbReference type="EMBL" id="MEB3429016.1"/>
    </source>
</evidence>
<dbReference type="GO" id="GO:0042956">
    <property type="term" value="P:maltodextrin transmembrane transport"/>
    <property type="evidence" value="ECO:0007669"/>
    <property type="project" value="TreeGrafter"/>
</dbReference>
<dbReference type="EMBL" id="JAYKOT010000003">
    <property type="protein sequence ID" value="MEB3429016.1"/>
    <property type="molecule type" value="Genomic_DNA"/>
</dbReference>
<dbReference type="Pfam" id="PF13416">
    <property type="entry name" value="SBP_bac_8"/>
    <property type="match status" value="1"/>
</dbReference>
<evidence type="ECO:0000256" key="3">
    <source>
        <dbReference type="ARBA" id="ARBA00022729"/>
    </source>
</evidence>
<sequence>MKTKFKKFIALGLCALMIFSSCAKKTGSGGDDNSGKEVTSEGLKAEIVVQVEKDWMDYYKKAVDKVLEKNPDSKIELKEIGSFDHLDILKSTDATNPDFADVFALPLDRFTDLVSQDVLGAMDAPSMAKQIGGYDDFDKSLGGFFKVDNDYLGFPYNIETLITYVNKANAEKAGIDIEKPIEINDIKDPANVLLPFFDAWFGVAATNSANLSLLKEDNGKFISDLTKDFKDLDKDQQKLFESLFEYWKKHNEANSPIFSGEDEGWAYIGDEFKTGGNGVIRLGGPWEINDNIEKAGDDLMIYPINHLTINSKPLSHWQGGWAMAINARIEADKDKKALAENFIIELLRPENAEELFKATGKILPNVSAEEYDKTNLSDTDKTVIKNVIESYNISEPRPIFKEYGKVWDTWKNAILSWNNVKPTSAEDAYKELQASFNSMMENIGN</sequence>
<keyword evidence="3 4" id="KW-0732">Signal</keyword>
<dbReference type="GO" id="GO:0055052">
    <property type="term" value="C:ATP-binding cassette (ABC) transporter complex, substrate-binding subunit-containing"/>
    <property type="evidence" value="ECO:0007669"/>
    <property type="project" value="TreeGrafter"/>
</dbReference>